<evidence type="ECO:0000256" key="2">
    <source>
        <dbReference type="ARBA" id="ARBA00022737"/>
    </source>
</evidence>
<accession>A0A9P0AEV2</accession>
<keyword evidence="3 7" id="KW-0863">Zinc-finger</keyword>
<evidence type="ECO:0000256" key="3">
    <source>
        <dbReference type="ARBA" id="ARBA00022771"/>
    </source>
</evidence>
<dbReference type="InterPro" id="IPR036236">
    <property type="entry name" value="Znf_C2H2_sf"/>
</dbReference>
<name>A0A9P0AEV2_BEMTA</name>
<dbReference type="GO" id="GO:0008270">
    <property type="term" value="F:zinc ion binding"/>
    <property type="evidence" value="ECO:0007669"/>
    <property type="project" value="UniProtKB-KW"/>
</dbReference>
<protein>
    <recommendedName>
        <fullName evidence="8">C2H2-type domain-containing protein</fullName>
    </recommendedName>
</protein>
<keyword evidence="5" id="KW-0539">Nucleus</keyword>
<keyword evidence="2" id="KW-0677">Repeat</keyword>
<keyword evidence="1" id="KW-0479">Metal-binding</keyword>
<evidence type="ECO:0000256" key="4">
    <source>
        <dbReference type="ARBA" id="ARBA00022833"/>
    </source>
</evidence>
<dbReference type="FunFam" id="3.30.160.60:FF:000100">
    <property type="entry name" value="Zinc finger 45-like"/>
    <property type="match status" value="1"/>
</dbReference>
<evidence type="ECO:0000256" key="1">
    <source>
        <dbReference type="ARBA" id="ARBA00022723"/>
    </source>
</evidence>
<evidence type="ECO:0000313" key="10">
    <source>
        <dbReference type="Proteomes" id="UP001152759"/>
    </source>
</evidence>
<evidence type="ECO:0000313" key="9">
    <source>
        <dbReference type="EMBL" id="CAH0389738.1"/>
    </source>
</evidence>
<dbReference type="Pfam" id="PF13912">
    <property type="entry name" value="zf-C2H2_6"/>
    <property type="match status" value="2"/>
</dbReference>
<evidence type="ECO:0000259" key="8">
    <source>
        <dbReference type="PROSITE" id="PS50157"/>
    </source>
</evidence>
<dbReference type="GO" id="GO:0000981">
    <property type="term" value="F:DNA-binding transcription factor activity, RNA polymerase II-specific"/>
    <property type="evidence" value="ECO:0007669"/>
    <property type="project" value="TreeGrafter"/>
</dbReference>
<keyword evidence="10" id="KW-1185">Reference proteome</keyword>
<dbReference type="PANTHER" id="PTHR24388:SF104">
    <property type="entry name" value="AT-RICH BINDING PROTEIN-RELATED"/>
    <property type="match status" value="1"/>
</dbReference>
<dbReference type="PANTHER" id="PTHR24388">
    <property type="entry name" value="ZINC FINGER PROTEIN"/>
    <property type="match status" value="1"/>
</dbReference>
<organism evidence="9 10">
    <name type="scientific">Bemisia tabaci</name>
    <name type="common">Sweetpotato whitefly</name>
    <name type="synonym">Aleurodes tabaci</name>
    <dbReference type="NCBI Taxonomy" id="7038"/>
    <lineage>
        <taxon>Eukaryota</taxon>
        <taxon>Metazoa</taxon>
        <taxon>Ecdysozoa</taxon>
        <taxon>Arthropoda</taxon>
        <taxon>Hexapoda</taxon>
        <taxon>Insecta</taxon>
        <taxon>Pterygota</taxon>
        <taxon>Neoptera</taxon>
        <taxon>Paraneoptera</taxon>
        <taxon>Hemiptera</taxon>
        <taxon>Sternorrhyncha</taxon>
        <taxon>Aleyrodoidea</taxon>
        <taxon>Aleyrodidae</taxon>
        <taxon>Aleyrodinae</taxon>
        <taxon>Bemisia</taxon>
    </lineage>
</organism>
<dbReference type="SMART" id="SM00355">
    <property type="entry name" value="ZnF_C2H2"/>
    <property type="match status" value="3"/>
</dbReference>
<proteinExistence type="inferred from homology"/>
<dbReference type="InterPro" id="IPR050527">
    <property type="entry name" value="Snail/Krueppel_Znf"/>
</dbReference>
<evidence type="ECO:0000256" key="5">
    <source>
        <dbReference type="ARBA" id="ARBA00023242"/>
    </source>
</evidence>
<gene>
    <name evidence="9" type="ORF">BEMITA_LOCUS8536</name>
</gene>
<dbReference type="InterPro" id="IPR013087">
    <property type="entry name" value="Znf_C2H2_type"/>
</dbReference>
<dbReference type="GO" id="GO:0000978">
    <property type="term" value="F:RNA polymerase II cis-regulatory region sequence-specific DNA binding"/>
    <property type="evidence" value="ECO:0007669"/>
    <property type="project" value="TreeGrafter"/>
</dbReference>
<comment type="similarity">
    <text evidence="6">Belongs to the snail C2H2-type zinc-finger protein family.</text>
</comment>
<reference evidence="9" key="1">
    <citation type="submission" date="2021-12" db="EMBL/GenBank/DDBJ databases">
        <authorList>
            <person name="King R."/>
        </authorList>
    </citation>
    <scope>NUCLEOTIDE SEQUENCE</scope>
</reference>
<dbReference type="SUPFAM" id="SSF57667">
    <property type="entry name" value="beta-beta-alpha zinc fingers"/>
    <property type="match status" value="1"/>
</dbReference>
<dbReference type="EMBL" id="OU963866">
    <property type="protein sequence ID" value="CAH0389738.1"/>
    <property type="molecule type" value="Genomic_DNA"/>
</dbReference>
<dbReference type="Pfam" id="PF00096">
    <property type="entry name" value="zf-C2H2"/>
    <property type="match status" value="1"/>
</dbReference>
<sequence length="145" mass="16457">MTAFLSAFFDKEVQGSSQSLSLHLLDSFEGVYVPGEVKPYVCKVCGARYKNFRSLRDHRKAHTSETICDLNPPLGIRRGINQTRRDSGEKQHACETCGARYKHYRSLLDHRKSHTSATYCSECGKNLSTSSNFRIHMRMTHGISI</sequence>
<dbReference type="Proteomes" id="UP001152759">
    <property type="component" value="Chromosome 5"/>
</dbReference>
<feature type="domain" description="C2H2-type" evidence="8">
    <location>
        <begin position="40"/>
        <end position="67"/>
    </location>
</feature>
<feature type="domain" description="C2H2-type" evidence="8">
    <location>
        <begin position="118"/>
        <end position="141"/>
    </location>
</feature>
<evidence type="ECO:0000256" key="7">
    <source>
        <dbReference type="PROSITE-ProRule" id="PRU00042"/>
    </source>
</evidence>
<feature type="domain" description="C2H2-type" evidence="8">
    <location>
        <begin position="92"/>
        <end position="119"/>
    </location>
</feature>
<dbReference type="PROSITE" id="PS00028">
    <property type="entry name" value="ZINC_FINGER_C2H2_1"/>
    <property type="match status" value="3"/>
</dbReference>
<dbReference type="PROSITE" id="PS50157">
    <property type="entry name" value="ZINC_FINGER_C2H2_2"/>
    <property type="match status" value="3"/>
</dbReference>
<keyword evidence="4" id="KW-0862">Zinc</keyword>
<evidence type="ECO:0000256" key="6">
    <source>
        <dbReference type="ARBA" id="ARBA00037948"/>
    </source>
</evidence>
<dbReference type="Gene3D" id="3.30.160.60">
    <property type="entry name" value="Classic Zinc Finger"/>
    <property type="match status" value="2"/>
</dbReference>
<dbReference type="AlphaFoldDB" id="A0A9P0AEV2"/>